<comment type="caution">
    <text evidence="3">The sequence shown here is derived from an EMBL/GenBank/DDBJ whole genome shotgun (WGS) entry which is preliminary data.</text>
</comment>
<proteinExistence type="inferred from homology"/>
<dbReference type="PANTHER" id="PTHR43544">
    <property type="entry name" value="SHORT-CHAIN DEHYDROGENASE/REDUCTASE"/>
    <property type="match status" value="1"/>
</dbReference>
<dbReference type="InterPro" id="IPR002347">
    <property type="entry name" value="SDR_fam"/>
</dbReference>
<dbReference type="InterPro" id="IPR051468">
    <property type="entry name" value="Fungal_SecMetab_SDRs"/>
</dbReference>
<organism evidence="3 4">
    <name type="scientific">Lachnellula arida</name>
    <dbReference type="NCBI Taxonomy" id="1316785"/>
    <lineage>
        <taxon>Eukaryota</taxon>
        <taxon>Fungi</taxon>
        <taxon>Dikarya</taxon>
        <taxon>Ascomycota</taxon>
        <taxon>Pezizomycotina</taxon>
        <taxon>Leotiomycetes</taxon>
        <taxon>Helotiales</taxon>
        <taxon>Lachnaceae</taxon>
        <taxon>Lachnellula</taxon>
    </lineage>
</organism>
<feature type="compositionally biased region" description="Low complexity" evidence="2">
    <location>
        <begin position="111"/>
        <end position="122"/>
    </location>
</feature>
<dbReference type="OrthoDB" id="9876299at2759"/>
<evidence type="ECO:0000313" key="3">
    <source>
        <dbReference type="EMBL" id="TVY16473.1"/>
    </source>
</evidence>
<evidence type="ECO:0000256" key="2">
    <source>
        <dbReference type="SAM" id="MobiDB-lite"/>
    </source>
</evidence>
<dbReference type="PANTHER" id="PTHR43544:SF26">
    <property type="entry name" value="SHORT CHAIN DEHYDROGENASE_REDUCTASE FAMILY OXIDOREDUCTASE (JCVI)"/>
    <property type="match status" value="1"/>
</dbReference>
<dbReference type="Pfam" id="PF00106">
    <property type="entry name" value="adh_short"/>
    <property type="match status" value="1"/>
</dbReference>
<accession>A0A8T9BDN9</accession>
<dbReference type="Proteomes" id="UP000469559">
    <property type="component" value="Unassembled WGS sequence"/>
</dbReference>
<reference evidence="3 4" key="1">
    <citation type="submission" date="2018-05" db="EMBL/GenBank/DDBJ databases">
        <title>Whole genome sequencing for identification of molecular markers to develop diagnostic detection tools for the regulated plant pathogen Lachnellula willkommii.</title>
        <authorList>
            <person name="Giroux E."/>
            <person name="Bilodeau G."/>
        </authorList>
    </citation>
    <scope>NUCLEOTIDE SEQUENCE [LARGE SCALE GENOMIC DNA]</scope>
    <source>
        <strain evidence="3 4">CBS 203.66</strain>
    </source>
</reference>
<dbReference type="GO" id="GO:0016491">
    <property type="term" value="F:oxidoreductase activity"/>
    <property type="evidence" value="ECO:0007669"/>
    <property type="project" value="TreeGrafter"/>
</dbReference>
<feature type="region of interest" description="Disordered" evidence="2">
    <location>
        <begin position="96"/>
        <end position="126"/>
    </location>
</feature>
<evidence type="ECO:0000313" key="4">
    <source>
        <dbReference type="Proteomes" id="UP000469559"/>
    </source>
</evidence>
<keyword evidence="4" id="KW-1185">Reference proteome</keyword>
<dbReference type="EMBL" id="QGMF01000362">
    <property type="protein sequence ID" value="TVY16473.1"/>
    <property type="molecule type" value="Genomic_DNA"/>
</dbReference>
<dbReference type="GO" id="GO:0005737">
    <property type="term" value="C:cytoplasm"/>
    <property type="evidence" value="ECO:0007669"/>
    <property type="project" value="TreeGrafter"/>
</dbReference>
<name>A0A8T9BDN9_9HELO</name>
<evidence type="ECO:0000256" key="1">
    <source>
        <dbReference type="ARBA" id="ARBA00006484"/>
    </source>
</evidence>
<comment type="similarity">
    <text evidence="1">Belongs to the short-chain dehydrogenases/reductases (SDR) family.</text>
</comment>
<dbReference type="SUPFAM" id="SSF51735">
    <property type="entry name" value="NAD(P)-binding Rossmann-fold domains"/>
    <property type="match status" value="1"/>
</dbReference>
<dbReference type="AlphaFoldDB" id="A0A8T9BDN9"/>
<gene>
    <name evidence="3" type="primary">aflD_2</name>
    <name evidence="3" type="ORF">LARI1_G006025</name>
</gene>
<dbReference type="Gene3D" id="3.40.50.720">
    <property type="entry name" value="NAD(P)-binding Rossmann-like Domain"/>
    <property type="match status" value="1"/>
</dbReference>
<protein>
    <submittedName>
        <fullName evidence="3">Norsolorinic acid ketoreductase</fullName>
    </submittedName>
</protein>
<sequence>MSRNTIYLVTGGNRGPPHFYPYLTLPYLTPIPTPLANTQAKTPGIGLHLAAALLLRPHTTVIATLRSEETSQEALHALPAGENSKLVITYLDLSPSTPIPDPETETNSENTPQTQPHTHTPQSLHHALTKTHHIPYINTIIASAGHGTSFRSLLSTPPSSLLQNFHINTLGPITLFQALYPLLEAGTGNGNGESKFVLISSSLGSIDAMGMQAGTEPTPTLAYGVSKAGANYFCRKVHFECEGVTALAVHPGWVKTANGQAFADAVGIKEPPMSLEDSVKGVLKQIDTASKSTTSGTFMSYDGTVIPW</sequence>
<dbReference type="InterPro" id="IPR036291">
    <property type="entry name" value="NAD(P)-bd_dom_sf"/>
</dbReference>